<reference evidence="7" key="6">
    <citation type="journal article" date="2002" name="Nature">
        <title>Analysis of the mouse transcriptome based on functional annotation of 60,770 full-length cDNAs.</title>
        <authorList>
            <consortium name="The FANTOM Consortium and the RIKEN Genome Exploration Research Group Phase I and II Team"/>
        </authorList>
    </citation>
    <scope>NUCLEOTIDE SEQUENCE</scope>
    <source>
        <strain evidence="7">C57BL/6J</strain>
        <tissue evidence="7">Whole body</tissue>
    </source>
</reference>
<dbReference type="PANTHER" id="PTHR46099">
    <property type="entry name" value="G_PROTEIN_RECEP_F1_2 DOMAIN-CONTAINING PROTEIN"/>
    <property type="match status" value="1"/>
</dbReference>
<keyword evidence="6" id="KW-1133">Transmembrane helix</keyword>
<evidence type="ECO:0000256" key="6">
    <source>
        <dbReference type="SAM" id="Phobius"/>
    </source>
</evidence>
<evidence type="ECO:0000313" key="7">
    <source>
        <dbReference type="EMBL" id="BAC25516.1"/>
    </source>
</evidence>
<protein>
    <submittedName>
        <fullName evidence="7">Uncharacterized protein</fullName>
    </submittedName>
</protein>
<evidence type="ECO:0000256" key="4">
    <source>
        <dbReference type="ARBA" id="ARBA00023170"/>
    </source>
</evidence>
<evidence type="ECO:0000256" key="2">
    <source>
        <dbReference type="ARBA" id="ARBA00022475"/>
    </source>
</evidence>
<dbReference type="SUPFAM" id="SSF81321">
    <property type="entry name" value="Family A G protein-coupled receptor-like"/>
    <property type="match status" value="1"/>
</dbReference>
<reference evidence="7" key="2">
    <citation type="journal article" date="2000" name="Genome Res.">
        <title>Normalization and subtraction of cap-trapper-selected cDNAs to prepare full-length cDNA libraries for rapid discovery of new genes.</title>
        <authorList>
            <person name="Carninci P."/>
            <person name="Shibata Y."/>
            <person name="Hayatsu N."/>
            <person name="Sugahara Y."/>
            <person name="Shibata K."/>
            <person name="Itoh M."/>
            <person name="Konno H."/>
            <person name="Okazaki Y."/>
            <person name="Muramatsu M."/>
            <person name="Hayashizaki Y."/>
        </authorList>
    </citation>
    <scope>NUCLEOTIDE SEQUENCE</scope>
    <source>
        <strain evidence="7">C57BL/6J</strain>
        <tissue evidence="7">Whole body</tissue>
    </source>
</reference>
<evidence type="ECO:0000256" key="3">
    <source>
        <dbReference type="ARBA" id="ARBA00023040"/>
    </source>
</evidence>
<dbReference type="GO" id="GO:0005886">
    <property type="term" value="C:plasma membrane"/>
    <property type="evidence" value="ECO:0007669"/>
    <property type="project" value="UniProtKB-SubCell"/>
</dbReference>
<dbReference type="Gene3D" id="1.20.1070.10">
    <property type="entry name" value="Rhodopsin 7-helix transmembrane proteins"/>
    <property type="match status" value="1"/>
</dbReference>
<dbReference type="InterPro" id="IPR000499">
    <property type="entry name" value="Endthln_rcpt"/>
</dbReference>
<keyword evidence="5" id="KW-0807">Transducer</keyword>
<name>Q8BMW4_MOUSE</name>
<dbReference type="EMBL" id="AK017486">
    <property type="protein sequence ID" value="BAC25516.1"/>
    <property type="molecule type" value="mRNA"/>
</dbReference>
<evidence type="ECO:0000256" key="5">
    <source>
        <dbReference type="ARBA" id="ARBA00023224"/>
    </source>
</evidence>
<accession>Q8BMW4</accession>
<gene>
    <name evidence="8" type="primary">Ednra</name>
</gene>
<proteinExistence type="evidence at transcript level"/>
<dbReference type="InterPro" id="IPR051193">
    <property type="entry name" value="GPCR_endothelin_rcpt"/>
</dbReference>
<feature type="transmembrane region" description="Helical" evidence="6">
    <location>
        <begin position="32"/>
        <end position="52"/>
    </location>
</feature>
<reference evidence="7" key="4">
    <citation type="submission" date="2000-07" db="EMBL/GenBank/DDBJ databases">
        <authorList>
            <person name="Adachi J."/>
            <person name="Aizawa K."/>
            <person name="Akahira S."/>
            <person name="Akimura T."/>
            <person name="Arai A."/>
            <person name="Aono H."/>
            <person name="Arakawa T."/>
            <person name="Bono H."/>
            <person name="Carninci P."/>
            <person name="Fukuda S."/>
            <person name="Fukunishi Y."/>
            <person name="Furuno M."/>
            <person name="Hanagaki T."/>
            <person name="Hara A."/>
            <person name="Hayatsu N."/>
            <person name="Hiramoto K."/>
            <person name="Hiraoka T."/>
            <person name="Hori F."/>
            <person name="Imotani K."/>
            <person name="Ishii Y."/>
            <person name="Itoh M."/>
            <person name="Izawa M."/>
            <person name="Kasukawa T."/>
            <person name="Kato H."/>
            <person name="Kawai J."/>
            <person name="Kojima Y."/>
            <person name="Konno H."/>
            <person name="Kouda M."/>
            <person name="Koya S."/>
            <person name="Kurihara C."/>
            <person name="Matsuyama T."/>
            <person name="Miyazaki A."/>
            <person name="Nishi K."/>
            <person name="Nomura K."/>
            <person name="Numazaki R."/>
            <person name="Ohno M."/>
            <person name="Okazaki Y."/>
            <person name="Okido T."/>
            <person name="Owa C."/>
            <person name="Saito H."/>
            <person name="Saito R."/>
            <person name="Sakai C."/>
            <person name="Sakai K."/>
            <person name="Sano H."/>
            <person name="Sasaki D."/>
            <person name="Shibata K."/>
            <person name="Shibata Y."/>
            <person name="Shinagawa A."/>
            <person name="Shiraki T."/>
            <person name="Sogabe Y."/>
            <person name="Suzuki H."/>
            <person name="Tagami M."/>
            <person name="Tagawa A."/>
            <person name="Takahashi F."/>
            <person name="Tanaka T."/>
            <person name="Tejima Y."/>
            <person name="Toya T."/>
            <person name="Yamamura T."/>
            <person name="Yasunishi A."/>
            <person name="Yoshida K."/>
            <person name="Yoshino M."/>
            <person name="Muramatsu M."/>
            <person name="Hayashizaki Y."/>
        </authorList>
    </citation>
    <scope>NUCLEOTIDE SEQUENCE</scope>
    <source>
        <strain evidence="7">C57BL/6J</strain>
        <tissue evidence="7">Whole body</tissue>
    </source>
</reference>
<dbReference type="PRINTS" id="PR00366">
    <property type="entry name" value="ENDOTHELINR"/>
</dbReference>
<reference evidence="7" key="1">
    <citation type="journal article" date="1999" name="Methods Enzymol.">
        <title>High-efficiency full-length cDNA cloning.</title>
        <authorList>
            <person name="Carninci P."/>
            <person name="Hayashizaki Y."/>
        </authorList>
    </citation>
    <scope>NUCLEOTIDE SEQUENCE</scope>
    <source>
        <strain evidence="7">C57BL/6J</strain>
        <tissue evidence="7">Whole body</tissue>
    </source>
</reference>
<dbReference type="GO" id="GO:0048484">
    <property type="term" value="P:enteric nervous system development"/>
    <property type="evidence" value="ECO:0007669"/>
    <property type="project" value="InterPro"/>
</dbReference>
<dbReference type="GO" id="GO:0008217">
    <property type="term" value="P:regulation of blood pressure"/>
    <property type="evidence" value="ECO:0007669"/>
    <property type="project" value="InterPro"/>
</dbReference>
<keyword evidence="6" id="KW-0472">Membrane</keyword>
<reference evidence="7" key="5">
    <citation type="journal article" date="2001" name="Nature">
        <title>Functional annotation of a full-length mouse cDNA collection.</title>
        <authorList>
            <consortium name="The RIKEN Genome Exploration Research Group Phase II Team and the FANTOM Consortium"/>
        </authorList>
    </citation>
    <scope>NUCLEOTIDE SEQUENCE</scope>
    <source>
        <strain evidence="7">C57BL/6J</strain>
        <tissue evidence="7">Whole body</tissue>
    </source>
</reference>
<sequence>MVPFEYKGELHRTCMLNATSKFMEFYQDVKDWWLFGFYFCMPLLCTAIFYTLMTCEMLNRRNGSLRIALSEHLKQVNTIHRKVAEAFGNQHAMEALISH</sequence>
<dbReference type="MGI" id="MGI:105923">
    <property type="gene designation" value="Ednra"/>
</dbReference>
<reference evidence="7" key="3">
    <citation type="journal article" date="2000" name="Genome Res.">
        <title>RIKEN integrated sequence analysis (RISA) system--384-format sequencing pipeline with 384 multicapillary sequencer.</title>
        <authorList>
            <person name="Shibata K."/>
            <person name="Itoh M."/>
            <person name="Aizawa K."/>
            <person name="Nagaoka S."/>
            <person name="Sasaki N."/>
            <person name="Carninci P."/>
            <person name="Konno H."/>
            <person name="Akiyama J."/>
            <person name="Nishi K."/>
            <person name="Kitsunai T."/>
            <person name="Tashiro H."/>
            <person name="Itoh M."/>
            <person name="Sumi N."/>
            <person name="Ishii Y."/>
            <person name="Nakamura S."/>
            <person name="Hazama M."/>
            <person name="Nishine T."/>
            <person name="Harada A."/>
            <person name="Yamamoto R."/>
            <person name="Matsumoto H."/>
            <person name="Sakaguchi S."/>
            <person name="Ikegami T."/>
            <person name="Kashiwagi K."/>
            <person name="Fujiwake S."/>
            <person name="Inoue K."/>
            <person name="Togawa Y."/>
            <person name="Izawa M."/>
            <person name="Ohara E."/>
            <person name="Watahiki M."/>
            <person name="Yoneda Y."/>
            <person name="Ishikawa T."/>
            <person name="Ozawa K."/>
            <person name="Tanaka T."/>
            <person name="Matsuura S."/>
            <person name="Kawai J."/>
            <person name="Okazaki Y."/>
            <person name="Muramatsu M."/>
            <person name="Inoue Y."/>
            <person name="Kira A."/>
            <person name="Hayashizaki Y."/>
        </authorList>
    </citation>
    <scope>NUCLEOTIDE SEQUENCE</scope>
    <source>
        <strain evidence="7">C57BL/6J</strain>
        <tissue evidence="7">Whole body</tissue>
    </source>
</reference>
<keyword evidence="2" id="KW-1003">Cell membrane</keyword>
<organism evidence="7">
    <name type="scientific">Mus musculus</name>
    <name type="common">Mouse</name>
    <dbReference type="NCBI Taxonomy" id="10090"/>
    <lineage>
        <taxon>Eukaryota</taxon>
        <taxon>Metazoa</taxon>
        <taxon>Chordata</taxon>
        <taxon>Craniata</taxon>
        <taxon>Vertebrata</taxon>
        <taxon>Euteleostomi</taxon>
        <taxon>Mammalia</taxon>
        <taxon>Eutheria</taxon>
        <taxon>Euarchontoglires</taxon>
        <taxon>Glires</taxon>
        <taxon>Rodentia</taxon>
        <taxon>Myomorpha</taxon>
        <taxon>Muroidea</taxon>
        <taxon>Muridae</taxon>
        <taxon>Murinae</taxon>
        <taxon>Mus</taxon>
        <taxon>Mus</taxon>
    </lineage>
</organism>
<evidence type="ECO:0000313" key="8">
    <source>
        <dbReference type="MGI" id="MGI:105923"/>
    </source>
</evidence>
<dbReference type="GO" id="GO:0042310">
    <property type="term" value="P:vasoconstriction"/>
    <property type="evidence" value="ECO:0007669"/>
    <property type="project" value="InterPro"/>
</dbReference>
<dbReference type="PANTHER" id="PTHR46099:SF2">
    <property type="entry name" value="ENDOTHELIN-1 RECEPTOR"/>
    <property type="match status" value="1"/>
</dbReference>
<keyword evidence="4" id="KW-0675">Receptor</keyword>
<keyword evidence="3" id="KW-0297">G-protein coupled receptor</keyword>
<reference evidence="7" key="8">
    <citation type="journal article" date="2005" name="Science">
        <title>Antisense Transcription in the Mammalian Transcriptome.</title>
        <authorList>
            <consortium name="RIKEN Genome Exploration Research Group and Genome Science Group (Genome Network Project Core Group) and the FANTOM Consortium"/>
        </authorList>
    </citation>
    <scope>NUCLEOTIDE SEQUENCE</scope>
    <source>
        <strain evidence="7">C57BL/6J</strain>
        <tissue evidence="7">Whole body</tissue>
    </source>
</reference>
<dbReference type="AGR" id="MGI:105923"/>
<dbReference type="GO" id="GO:0004962">
    <property type="term" value="F:endothelin receptor activity"/>
    <property type="evidence" value="ECO:0007669"/>
    <property type="project" value="InterPro"/>
</dbReference>
<keyword evidence="6" id="KW-0812">Transmembrane</keyword>
<comment type="subcellular location">
    <subcellularLocation>
        <location evidence="1">Cell membrane</location>
        <topology evidence="1">Multi-pass membrane protein</topology>
    </subcellularLocation>
</comment>
<evidence type="ECO:0000256" key="1">
    <source>
        <dbReference type="ARBA" id="ARBA00004651"/>
    </source>
</evidence>
<reference evidence="7" key="7">
    <citation type="journal article" date="2005" name="Science">
        <title>The Transcriptional Landscape of the Mammalian Genome.</title>
        <authorList>
            <consortium name="The FANTOM Consortium"/>
            <consortium name="Riken Genome Exploration Research Group and Genome Science Group (Genome Network Project Core Group)"/>
        </authorList>
    </citation>
    <scope>NUCLEOTIDE SEQUENCE</scope>
    <source>
        <strain evidence="7">C57BL/6J</strain>
        <tissue evidence="7">Whole body</tissue>
    </source>
</reference>
<dbReference type="AlphaFoldDB" id="Q8BMW4"/>